<dbReference type="eggNOG" id="COG0192">
    <property type="taxonomic scope" value="Bacteria"/>
</dbReference>
<reference evidence="3" key="2">
    <citation type="submission" date="2016-10" db="EMBL/GenBank/DDBJ databases">
        <authorList>
            <person name="de Groot N.N."/>
        </authorList>
    </citation>
    <scope>NUCLEOTIDE SEQUENCE [LARGE SCALE GENOMIC DNA]</scope>
    <source>
        <strain evidence="3">CGMCC 4.1857</strain>
    </source>
</reference>
<name>A0A1H7Y414_STRJI</name>
<dbReference type="Pfam" id="PF00438">
    <property type="entry name" value="S-AdoMet_synt_N"/>
    <property type="match status" value="1"/>
</dbReference>
<dbReference type="PANTHER" id="PTHR11964">
    <property type="entry name" value="S-ADENOSYLMETHIONINE SYNTHETASE"/>
    <property type="match status" value="1"/>
</dbReference>
<dbReference type="GO" id="GO:0046872">
    <property type="term" value="F:metal ion binding"/>
    <property type="evidence" value="ECO:0007669"/>
    <property type="project" value="UniProtKB-KW"/>
</dbReference>
<dbReference type="InterPro" id="IPR022636">
    <property type="entry name" value="S-AdoMet_synthetase_sfam"/>
</dbReference>
<dbReference type="SUPFAM" id="SSF55973">
    <property type="entry name" value="S-adenosylmethionine synthetase"/>
    <property type="match status" value="1"/>
</dbReference>
<sequence>MSRRLFTSESVTEGHPDKIADQISDTILDALLKDDPSSRVAVETLITTGQVHVAGEVTTSAYAPIAQLVRD</sequence>
<dbReference type="Gene3D" id="3.30.300.10">
    <property type="match status" value="1"/>
</dbReference>
<feature type="domain" description="S-adenosylmethionine synthetase N-terminal" evidence="2">
    <location>
        <begin position="4"/>
        <end position="71"/>
    </location>
</feature>
<reference evidence="5" key="1">
    <citation type="submission" date="2016-10" db="EMBL/GenBank/DDBJ databases">
        <authorList>
            <person name="Varghese N."/>
        </authorList>
    </citation>
    <scope>NUCLEOTIDE SEQUENCE [LARGE SCALE GENOMIC DNA]</scope>
    <source>
        <strain evidence="5">DSM 45096 / BCRC 16803 / CGMCC 4.1857 / CIP 109030 / JCM 12277 / KCTC 19219 / NBRC 100920 / 33214</strain>
    </source>
</reference>
<accession>A0A1H7Y414</accession>
<keyword evidence="5" id="KW-1185">Reference proteome</keyword>
<dbReference type="GO" id="GO:0006556">
    <property type="term" value="P:S-adenosylmethionine biosynthetic process"/>
    <property type="evidence" value="ECO:0007669"/>
    <property type="project" value="InterPro"/>
</dbReference>
<dbReference type="Proteomes" id="UP000183015">
    <property type="component" value="Unassembled WGS sequence"/>
</dbReference>
<dbReference type="RefSeq" id="WP_280521069.1">
    <property type="nucleotide sequence ID" value="NZ_FOAZ01000026.1"/>
</dbReference>
<evidence type="ECO:0000259" key="2">
    <source>
        <dbReference type="Pfam" id="PF00438"/>
    </source>
</evidence>
<dbReference type="InterPro" id="IPR002133">
    <property type="entry name" value="S-AdoMet_synthetase"/>
</dbReference>
<dbReference type="GO" id="GO:0004478">
    <property type="term" value="F:methionine adenosyltransferase activity"/>
    <property type="evidence" value="ECO:0007669"/>
    <property type="project" value="InterPro"/>
</dbReference>
<protein>
    <submittedName>
        <fullName evidence="3">S-adenosylmethionine synthetase</fullName>
    </submittedName>
</protein>
<dbReference type="EMBL" id="FOAZ01000026">
    <property type="protein sequence ID" value="SEM40701.1"/>
    <property type="molecule type" value="Genomic_DNA"/>
</dbReference>
<gene>
    <name evidence="3" type="ORF">SAMN05414137_126106</name>
    <name evidence="4" type="ORF">SAMN05414137_1291</name>
</gene>
<feature type="non-terminal residue" evidence="3">
    <location>
        <position position="71"/>
    </location>
</feature>
<evidence type="ECO:0000313" key="3">
    <source>
        <dbReference type="EMBL" id="SEM40701.1"/>
    </source>
</evidence>
<dbReference type="STRING" id="235985.SAMN05414137_126106"/>
<proteinExistence type="predicted"/>
<evidence type="ECO:0000256" key="1">
    <source>
        <dbReference type="ARBA" id="ARBA00022723"/>
    </source>
</evidence>
<dbReference type="InterPro" id="IPR022628">
    <property type="entry name" value="S-AdoMet_synt_N"/>
</dbReference>
<dbReference type="GO" id="GO:0005524">
    <property type="term" value="F:ATP binding"/>
    <property type="evidence" value="ECO:0007669"/>
    <property type="project" value="InterPro"/>
</dbReference>
<organism evidence="3 5">
    <name type="scientific">Streptacidiphilus jiangxiensis</name>
    <dbReference type="NCBI Taxonomy" id="235985"/>
    <lineage>
        <taxon>Bacteria</taxon>
        <taxon>Bacillati</taxon>
        <taxon>Actinomycetota</taxon>
        <taxon>Actinomycetes</taxon>
        <taxon>Kitasatosporales</taxon>
        <taxon>Streptomycetaceae</taxon>
        <taxon>Streptacidiphilus</taxon>
    </lineage>
</organism>
<evidence type="ECO:0000313" key="5">
    <source>
        <dbReference type="Proteomes" id="UP000183015"/>
    </source>
</evidence>
<evidence type="ECO:0000313" key="4">
    <source>
        <dbReference type="EMBL" id="SEM45626.1"/>
    </source>
</evidence>
<dbReference type="EMBL" id="FOAZ01000029">
    <property type="protein sequence ID" value="SEM45626.1"/>
    <property type="molecule type" value="Genomic_DNA"/>
</dbReference>
<dbReference type="AlphaFoldDB" id="A0A1H7Y414"/>
<keyword evidence="1" id="KW-0479">Metal-binding</keyword>